<dbReference type="PANTHER" id="PTHR43023">
    <property type="entry name" value="PROTEIN TRIGALACTOSYLDIACYLGLYCEROL 3, CHLOROPLASTIC"/>
    <property type="match status" value="1"/>
</dbReference>
<dbReference type="InterPro" id="IPR003439">
    <property type="entry name" value="ABC_transporter-like_ATP-bd"/>
</dbReference>
<dbReference type="Gene3D" id="3.40.50.300">
    <property type="entry name" value="P-loop containing nucleotide triphosphate hydrolases"/>
    <property type="match status" value="1"/>
</dbReference>
<dbReference type="CDD" id="cd03261">
    <property type="entry name" value="ABC_Org_Solvent_Resistant"/>
    <property type="match status" value="1"/>
</dbReference>
<sequence>MIAIMNNKTPLSTQSLIEVKNLSFNRGERVIYDNISLNIRRGQITAIMGPSGTGKTTLLRLIGGQLVPDHGEVLLDGKDIAQMSRQELFAARARMGMLFQSGALFTDMSVYENVAFPIRAHTKLSENLIAELVALKLESVGLRGTEQLMPTELSGGMNRRVALARAIALDPDLIMYDEPFAGQDPIVMGVLTRLIRSLREALDLTTIIVSHDVAETLSIADYIYVVAEGRIQGEGTPEQLKAHASPFVKQFLTGSVEGPVEYQFSHQAYLDNEVRP</sequence>
<accession>A0A0D5YDX9</accession>
<dbReference type="Proteomes" id="UP000032746">
    <property type="component" value="Chromosome"/>
</dbReference>
<organism evidence="4 5">
    <name type="scientific">Acinetobacter baumannii</name>
    <dbReference type="NCBI Taxonomy" id="470"/>
    <lineage>
        <taxon>Bacteria</taxon>
        <taxon>Pseudomonadati</taxon>
        <taxon>Pseudomonadota</taxon>
        <taxon>Gammaproteobacteria</taxon>
        <taxon>Moraxellales</taxon>
        <taxon>Moraxellaceae</taxon>
        <taxon>Acinetobacter</taxon>
        <taxon>Acinetobacter calcoaceticus/baumannii complex</taxon>
    </lineage>
</organism>
<dbReference type="InterPro" id="IPR003593">
    <property type="entry name" value="AAA+_ATPase"/>
</dbReference>
<gene>
    <name evidence="4" type="primary">mlaF</name>
    <name evidence="4" type="ORF">ABUW_0383</name>
</gene>
<protein>
    <submittedName>
        <fullName evidence="4">Toluene tolerance efflux transporter</fullName>
    </submittedName>
</protein>
<keyword evidence="3" id="KW-0067">ATP-binding</keyword>
<dbReference type="GO" id="GO:0005524">
    <property type="term" value="F:ATP binding"/>
    <property type="evidence" value="ECO:0007669"/>
    <property type="project" value="UniProtKB-KW"/>
</dbReference>
<dbReference type="AlphaFoldDB" id="A0A0D5YDX9"/>
<evidence type="ECO:0000313" key="4">
    <source>
        <dbReference type="EMBL" id="AKA30169.1"/>
    </source>
</evidence>
<dbReference type="PATRIC" id="fig|470.1345.peg.369"/>
<proteinExistence type="predicted"/>
<evidence type="ECO:0000313" key="5">
    <source>
        <dbReference type="Proteomes" id="UP000032746"/>
    </source>
</evidence>
<dbReference type="PROSITE" id="PS50893">
    <property type="entry name" value="ABC_TRANSPORTER_2"/>
    <property type="match status" value="1"/>
</dbReference>
<evidence type="ECO:0000256" key="3">
    <source>
        <dbReference type="ARBA" id="ARBA00022840"/>
    </source>
</evidence>
<dbReference type="SUPFAM" id="SSF52540">
    <property type="entry name" value="P-loop containing nucleoside triphosphate hydrolases"/>
    <property type="match status" value="1"/>
</dbReference>
<keyword evidence="2" id="KW-0547">Nucleotide-binding</keyword>
<dbReference type="SMART" id="SM00382">
    <property type="entry name" value="AAA"/>
    <property type="match status" value="1"/>
</dbReference>
<keyword evidence="1" id="KW-0813">Transport</keyword>
<dbReference type="InterPro" id="IPR027417">
    <property type="entry name" value="P-loop_NTPase"/>
</dbReference>
<evidence type="ECO:0000256" key="1">
    <source>
        <dbReference type="ARBA" id="ARBA00022448"/>
    </source>
</evidence>
<evidence type="ECO:0000256" key="2">
    <source>
        <dbReference type="ARBA" id="ARBA00022741"/>
    </source>
</evidence>
<name>A0A0D5YDX9_ACIBA</name>
<dbReference type="PANTHER" id="PTHR43023:SF6">
    <property type="entry name" value="INTERMEMBRANE PHOSPHOLIPID TRANSPORT SYSTEM ATP-BINDING PROTEIN MLAF"/>
    <property type="match status" value="1"/>
</dbReference>
<dbReference type="GO" id="GO:0016887">
    <property type="term" value="F:ATP hydrolysis activity"/>
    <property type="evidence" value="ECO:0007669"/>
    <property type="project" value="InterPro"/>
</dbReference>
<reference evidence="4 5" key="1">
    <citation type="journal article" date="2015" name="J. Bacteriol.">
        <title>Resources for Genetic and Genomic Analysis of Emerging Pathogen Acinetobacter baumannii.</title>
        <authorList>
            <person name="Gallagher L.A."/>
            <person name="Ramage E."/>
            <person name="Weiss E.J."/>
            <person name="Radey M."/>
            <person name="Hayden H.S."/>
            <person name="Held K.G."/>
            <person name="Huse H.K."/>
            <person name="Zurawski D.V."/>
            <person name="Brittnacher M.J."/>
            <person name="Manoil C."/>
        </authorList>
    </citation>
    <scope>NUCLEOTIDE SEQUENCE [LARGE SCALE GENOMIC DNA]</scope>
    <source>
        <strain evidence="4 5">AB5075-UW</strain>
    </source>
</reference>
<dbReference type="Pfam" id="PF00005">
    <property type="entry name" value="ABC_tran"/>
    <property type="match status" value="1"/>
</dbReference>
<reference evidence="5" key="2">
    <citation type="submission" date="2015-03" db="EMBL/GenBank/DDBJ databases">
        <authorList>
            <person name="Gallagher L.A."/>
            <person name="Hayden H.S."/>
            <person name="Weiss E.J."/>
            <person name="Hager K.R."/>
            <person name="Ramage E."/>
            <person name="Radey M.R."/>
            <person name="Bydalek R."/>
            <person name="Manoil C."/>
            <person name="Miller S.I."/>
            <person name="Brittnacher M.J."/>
        </authorList>
    </citation>
    <scope>NUCLEOTIDE SEQUENCE [LARGE SCALE GENOMIC DNA]</scope>
    <source>
        <strain evidence="5">AB5075-UW</strain>
    </source>
</reference>
<dbReference type="EMBL" id="CP008706">
    <property type="protein sequence ID" value="AKA30169.1"/>
    <property type="molecule type" value="Genomic_DNA"/>
</dbReference>